<dbReference type="AlphaFoldDB" id="A0A285EHP9"/>
<evidence type="ECO:0008006" key="3">
    <source>
        <dbReference type="Google" id="ProtNLM"/>
    </source>
</evidence>
<reference evidence="1 2" key="1">
    <citation type="submission" date="2017-09" db="EMBL/GenBank/DDBJ databases">
        <authorList>
            <person name="Ehlers B."/>
            <person name="Leendertz F.H."/>
        </authorList>
    </citation>
    <scope>NUCLEOTIDE SEQUENCE [LARGE SCALE GENOMIC DNA]</scope>
    <source>
        <strain evidence="1 2">DSM 46844</strain>
    </source>
</reference>
<proteinExistence type="predicted"/>
<gene>
    <name evidence="1" type="ORF">SAMN06893097_10879</name>
</gene>
<sequence>MTHVGPRESFVRDRTEAAGPMASVTVDVEVTVREVRPDDAATSSTVELVLSRGDRSRTVELTVIQESDGYRVCGLY</sequence>
<dbReference type="EMBL" id="OBDO01000008">
    <property type="protein sequence ID" value="SNX97714.1"/>
    <property type="molecule type" value="Genomic_DNA"/>
</dbReference>
<organism evidence="1 2">
    <name type="scientific">Geodermatophilus sabuli</name>
    <dbReference type="NCBI Taxonomy" id="1564158"/>
    <lineage>
        <taxon>Bacteria</taxon>
        <taxon>Bacillati</taxon>
        <taxon>Actinomycetota</taxon>
        <taxon>Actinomycetes</taxon>
        <taxon>Geodermatophilales</taxon>
        <taxon>Geodermatophilaceae</taxon>
        <taxon>Geodermatophilus</taxon>
    </lineage>
</organism>
<accession>A0A285EHP9</accession>
<name>A0A285EHP9_9ACTN</name>
<dbReference type="RefSeq" id="WP_097207674.1">
    <property type="nucleotide sequence ID" value="NZ_JACHXB010000007.1"/>
</dbReference>
<keyword evidence="2" id="KW-1185">Reference proteome</keyword>
<dbReference type="Proteomes" id="UP000219514">
    <property type="component" value="Unassembled WGS sequence"/>
</dbReference>
<evidence type="ECO:0000313" key="1">
    <source>
        <dbReference type="EMBL" id="SNX97714.1"/>
    </source>
</evidence>
<evidence type="ECO:0000313" key="2">
    <source>
        <dbReference type="Proteomes" id="UP000219514"/>
    </source>
</evidence>
<protein>
    <recommendedName>
        <fullName evidence="3">DUF4878 domain-containing protein</fullName>
    </recommendedName>
</protein>